<protein>
    <submittedName>
        <fullName evidence="1">Jg27227 protein</fullName>
    </submittedName>
</protein>
<gene>
    <name evidence="1" type="primary">jg27227</name>
    <name evidence="1" type="ORF">PAEG_LOCUS3448</name>
</gene>
<name>A0A8S4QMS5_9NEOP</name>
<dbReference type="AlphaFoldDB" id="A0A8S4QMS5"/>
<comment type="caution">
    <text evidence="1">The sequence shown here is derived from an EMBL/GenBank/DDBJ whole genome shotgun (WGS) entry which is preliminary data.</text>
</comment>
<evidence type="ECO:0000313" key="1">
    <source>
        <dbReference type="EMBL" id="CAH2211739.1"/>
    </source>
</evidence>
<dbReference type="Proteomes" id="UP000838756">
    <property type="component" value="Unassembled WGS sequence"/>
</dbReference>
<evidence type="ECO:0000313" key="2">
    <source>
        <dbReference type="Proteomes" id="UP000838756"/>
    </source>
</evidence>
<keyword evidence="2" id="KW-1185">Reference proteome</keyword>
<proteinExistence type="predicted"/>
<feature type="non-terminal residue" evidence="1">
    <location>
        <position position="49"/>
    </location>
</feature>
<reference evidence="1" key="1">
    <citation type="submission" date="2022-03" db="EMBL/GenBank/DDBJ databases">
        <authorList>
            <person name="Lindestad O."/>
        </authorList>
    </citation>
    <scope>NUCLEOTIDE SEQUENCE</scope>
</reference>
<sequence>MKPKDPRHQEKAILMSLSEHRPAGNCLVLAQTPAARVKQKILRTKKEAK</sequence>
<dbReference type="EMBL" id="CAKXAJ010011054">
    <property type="protein sequence ID" value="CAH2211739.1"/>
    <property type="molecule type" value="Genomic_DNA"/>
</dbReference>
<organism evidence="1 2">
    <name type="scientific">Pararge aegeria aegeria</name>
    <dbReference type="NCBI Taxonomy" id="348720"/>
    <lineage>
        <taxon>Eukaryota</taxon>
        <taxon>Metazoa</taxon>
        <taxon>Ecdysozoa</taxon>
        <taxon>Arthropoda</taxon>
        <taxon>Hexapoda</taxon>
        <taxon>Insecta</taxon>
        <taxon>Pterygota</taxon>
        <taxon>Neoptera</taxon>
        <taxon>Endopterygota</taxon>
        <taxon>Lepidoptera</taxon>
        <taxon>Glossata</taxon>
        <taxon>Ditrysia</taxon>
        <taxon>Papilionoidea</taxon>
        <taxon>Nymphalidae</taxon>
        <taxon>Satyrinae</taxon>
        <taxon>Satyrini</taxon>
        <taxon>Parargina</taxon>
        <taxon>Pararge</taxon>
    </lineage>
</organism>
<accession>A0A8S4QMS5</accession>